<dbReference type="InterPro" id="IPR010499">
    <property type="entry name" value="AraC_E-bd"/>
</dbReference>
<proteinExistence type="predicted"/>
<dbReference type="PANTHER" id="PTHR30204:SF97">
    <property type="entry name" value="MERR FAMILY REGULATORY PROTEIN"/>
    <property type="match status" value="1"/>
</dbReference>
<keyword evidence="1" id="KW-0238">DNA-binding</keyword>
<dbReference type="InterPro" id="IPR011256">
    <property type="entry name" value="Reg_factor_effector_dom_sf"/>
</dbReference>
<dbReference type="GO" id="GO:0003677">
    <property type="term" value="F:DNA binding"/>
    <property type="evidence" value="ECO:0007669"/>
    <property type="project" value="UniProtKB-KW"/>
</dbReference>
<dbReference type="InterPro" id="IPR000551">
    <property type="entry name" value="MerR-type_HTH_dom"/>
</dbReference>
<gene>
    <name evidence="2" type="primary">bmrR_2</name>
    <name evidence="2" type="ORF">ACLFYP115_00721</name>
</gene>
<reference evidence="2" key="1">
    <citation type="submission" date="2019-11" db="EMBL/GenBank/DDBJ databases">
        <authorList>
            <person name="Feng L."/>
        </authorList>
    </citation>
    <scope>NUCLEOTIDE SEQUENCE</scope>
    <source>
        <strain evidence="2">AcaccaeLFYP115</strain>
    </source>
</reference>
<dbReference type="PROSITE" id="PS50937">
    <property type="entry name" value="HTH_MERR_2"/>
    <property type="match status" value="1"/>
</dbReference>
<dbReference type="GO" id="GO:0003700">
    <property type="term" value="F:DNA-binding transcription factor activity"/>
    <property type="evidence" value="ECO:0007669"/>
    <property type="project" value="InterPro"/>
</dbReference>
<dbReference type="InterPro" id="IPR009061">
    <property type="entry name" value="DNA-bd_dom_put_sf"/>
</dbReference>
<dbReference type="InterPro" id="IPR029442">
    <property type="entry name" value="GyrI-like"/>
</dbReference>
<dbReference type="SUPFAM" id="SSF46955">
    <property type="entry name" value="Putative DNA-binding domain"/>
    <property type="match status" value="1"/>
</dbReference>
<dbReference type="AlphaFoldDB" id="A0A6N2RZM6"/>
<accession>A0A6N2RZM6</accession>
<name>A0A6N2RZM6_9FIRM</name>
<dbReference type="InterPro" id="IPR047057">
    <property type="entry name" value="MerR_fam"/>
</dbReference>
<dbReference type="Pfam" id="PF00376">
    <property type="entry name" value="MerR"/>
    <property type="match status" value="1"/>
</dbReference>
<dbReference type="Pfam" id="PF06445">
    <property type="entry name" value="GyrI-like"/>
    <property type="match status" value="1"/>
</dbReference>
<organism evidence="2">
    <name type="scientific">Anaerostipes caccae</name>
    <dbReference type="NCBI Taxonomy" id="105841"/>
    <lineage>
        <taxon>Bacteria</taxon>
        <taxon>Bacillati</taxon>
        <taxon>Bacillota</taxon>
        <taxon>Clostridia</taxon>
        <taxon>Lachnospirales</taxon>
        <taxon>Lachnospiraceae</taxon>
        <taxon>Anaerostipes</taxon>
    </lineage>
</organism>
<dbReference type="CDD" id="cd01107">
    <property type="entry name" value="HTH_BmrR"/>
    <property type="match status" value="1"/>
</dbReference>
<sequence>MLRIGDFSKLSRVSIRMLRHYDKIGLLIPESVDESTGYRYYSESQLPEADTIQALRTMGFGLSVIGEILNKYENEEEMEQFLMIKREELLCQAQETEQRLRLLDNTIQWLRKDGNFMDYNVTLKTLPKRYVASVRQVIPAYDCEGMLWETLNKEIAGQNVKPENPGYGLAVFHDKGFKESDVDVEIQVSVDGTYQDTEHVKFKYVDEMQIASVTYKGSYDQITRVNKAVAEWICENGYDFDGPSVCIYHVSPHDARTPEDLVTEVCFPVKKKEV</sequence>
<dbReference type="EMBL" id="CACRSQ010000002">
    <property type="protein sequence ID" value="VYS86372.1"/>
    <property type="molecule type" value="Genomic_DNA"/>
</dbReference>
<dbReference type="Gene3D" id="3.20.80.10">
    <property type="entry name" value="Regulatory factor, effector binding domain"/>
    <property type="match status" value="1"/>
</dbReference>
<dbReference type="Gene3D" id="1.10.1660.10">
    <property type="match status" value="1"/>
</dbReference>
<dbReference type="SUPFAM" id="SSF55136">
    <property type="entry name" value="Probable bacterial effector-binding domain"/>
    <property type="match status" value="1"/>
</dbReference>
<dbReference type="SMART" id="SM00871">
    <property type="entry name" value="AraC_E_bind"/>
    <property type="match status" value="1"/>
</dbReference>
<dbReference type="SMART" id="SM00422">
    <property type="entry name" value="HTH_MERR"/>
    <property type="match status" value="1"/>
</dbReference>
<evidence type="ECO:0000256" key="1">
    <source>
        <dbReference type="ARBA" id="ARBA00023125"/>
    </source>
</evidence>
<evidence type="ECO:0000313" key="2">
    <source>
        <dbReference type="EMBL" id="VYS86372.1"/>
    </source>
</evidence>
<protein>
    <submittedName>
        <fullName evidence="2">Multidrug-efflux transporter 1 regulator</fullName>
    </submittedName>
</protein>
<dbReference type="PANTHER" id="PTHR30204">
    <property type="entry name" value="REDOX-CYCLING DRUG-SENSING TRANSCRIPTIONAL ACTIVATOR SOXR"/>
    <property type="match status" value="1"/>
</dbReference>
<dbReference type="RefSeq" id="WP_039947124.1">
    <property type="nucleotide sequence ID" value="NZ_BAABZP010000001.1"/>
</dbReference>
<dbReference type="PROSITE" id="PS00552">
    <property type="entry name" value="HTH_MERR_1"/>
    <property type="match status" value="1"/>
</dbReference>